<organism evidence="12 13">
    <name type="scientific">Colwellia asteriadis</name>
    <dbReference type="NCBI Taxonomy" id="517723"/>
    <lineage>
        <taxon>Bacteria</taxon>
        <taxon>Pseudomonadati</taxon>
        <taxon>Pseudomonadota</taxon>
        <taxon>Gammaproteobacteria</taxon>
        <taxon>Alteromonadales</taxon>
        <taxon>Colwelliaceae</taxon>
        <taxon>Colwellia</taxon>
    </lineage>
</organism>
<dbReference type="PANTHER" id="PTHR11059:SF0">
    <property type="entry name" value="DNA REPAIR PROTEIN RECN"/>
    <property type="match status" value="1"/>
</dbReference>
<evidence type="ECO:0000256" key="9">
    <source>
        <dbReference type="PIRNR" id="PIRNR003128"/>
    </source>
</evidence>
<reference evidence="12 13" key="1">
    <citation type="journal article" date="2019" name="Int. J. Syst. Evol. Microbiol.">
        <title>The Global Catalogue of Microorganisms (GCM) 10K type strain sequencing project: providing services to taxonomists for standard genome sequencing and annotation.</title>
        <authorList>
            <consortium name="The Broad Institute Genomics Platform"/>
            <consortium name="The Broad Institute Genome Sequencing Center for Infectious Disease"/>
            <person name="Wu L."/>
            <person name="Ma J."/>
        </authorList>
    </citation>
    <scope>NUCLEOTIDE SEQUENCE [LARGE SCALE GENOMIC DNA]</scope>
    <source>
        <strain evidence="12 13">JCM 15608</strain>
    </source>
</reference>
<keyword evidence="7 9" id="KW-0234">DNA repair</keyword>
<evidence type="ECO:0000256" key="2">
    <source>
        <dbReference type="ARBA" id="ARBA00009441"/>
    </source>
</evidence>
<protein>
    <recommendedName>
        <fullName evidence="3 9">DNA repair protein RecN</fullName>
    </recommendedName>
    <alternativeName>
        <fullName evidence="8 9">Recombination protein N</fullName>
    </alternativeName>
</protein>
<name>A0ABN1L6R3_9GAMM</name>
<dbReference type="NCBIfam" id="TIGR00634">
    <property type="entry name" value="recN"/>
    <property type="match status" value="1"/>
</dbReference>
<evidence type="ECO:0000256" key="1">
    <source>
        <dbReference type="ARBA" id="ARBA00003618"/>
    </source>
</evidence>
<dbReference type="InterPro" id="IPR004604">
    <property type="entry name" value="DNA_recomb/repair_RecN"/>
</dbReference>
<dbReference type="PANTHER" id="PTHR11059">
    <property type="entry name" value="DNA REPAIR PROTEIN RECN"/>
    <property type="match status" value="1"/>
</dbReference>
<dbReference type="SUPFAM" id="SSF52540">
    <property type="entry name" value="P-loop containing nucleoside triphosphate hydrolases"/>
    <property type="match status" value="1"/>
</dbReference>
<feature type="coiled-coil region" evidence="10">
    <location>
        <begin position="161"/>
        <end position="188"/>
    </location>
</feature>
<comment type="similarity">
    <text evidence="2 9">Belongs to the RecN family.</text>
</comment>
<dbReference type="EMBL" id="BAAAFA010000005">
    <property type="protein sequence ID" value="GAA0816951.1"/>
    <property type="molecule type" value="Genomic_DNA"/>
</dbReference>
<dbReference type="InterPro" id="IPR003395">
    <property type="entry name" value="RecF/RecN/SMC_N"/>
</dbReference>
<comment type="function">
    <text evidence="1 9">May be involved in recombinational repair of damaged DNA.</text>
</comment>
<accession>A0ABN1L6R3</accession>
<keyword evidence="6" id="KW-0067">ATP-binding</keyword>
<evidence type="ECO:0000256" key="3">
    <source>
        <dbReference type="ARBA" id="ARBA00021315"/>
    </source>
</evidence>
<evidence type="ECO:0000256" key="5">
    <source>
        <dbReference type="ARBA" id="ARBA00022763"/>
    </source>
</evidence>
<dbReference type="RefSeq" id="WP_343817041.1">
    <property type="nucleotide sequence ID" value="NZ_BAAAFA010000005.1"/>
</dbReference>
<feature type="coiled-coil region" evidence="10">
    <location>
        <begin position="265"/>
        <end position="292"/>
    </location>
</feature>
<gene>
    <name evidence="12" type="primary">recN</name>
    <name evidence="12" type="ORF">GCM10009111_17510</name>
</gene>
<keyword evidence="5 9" id="KW-0227">DNA damage</keyword>
<keyword evidence="4" id="KW-0547">Nucleotide-binding</keyword>
<evidence type="ECO:0000313" key="12">
    <source>
        <dbReference type="EMBL" id="GAA0816951.1"/>
    </source>
</evidence>
<comment type="caution">
    <text evidence="12">The sequence shown here is derived from an EMBL/GenBank/DDBJ whole genome shotgun (WGS) entry which is preliminary data.</text>
</comment>
<dbReference type="InterPro" id="IPR027417">
    <property type="entry name" value="P-loop_NTPase"/>
</dbReference>
<dbReference type="CDD" id="cd03241">
    <property type="entry name" value="ABC_RecN"/>
    <property type="match status" value="2"/>
</dbReference>
<sequence length="562" mass="62558">MLLQLNIQNFAIVRSLEIDWQAGMTTITGETGAGKSIAIDALGLCLGDRATTNVVRPHCKKAELTANFDTKDNTIAQQWLQTHDLDLEGESHCILRRVISAEGRSKAYINGSQVPLAQLKEVGQLLINIHGQHDHQLIVKASHQCQLLDGYAKHQVLLDDVKHYAQQYKKLTKELELLQQNKQQREAKQQLLQYQVTELDEFNLQENEFTTLEADYKRHSNAQDLLDTTLSTLQSLSENENFNIIDTLRHCNDNISALARVDNQLESVAALLNESLIQLDEANDELKHYYQQVELDPESYNMIEERYSSALQLAKKHQLSPDALVGFHQELKQELTNISNDESRIDTVIEELEKVKGFYFDAASALSHSRQQAATSLSELISHSMQELNMPHGQFNIAVSNQKTTKGANKELISINGVDEINFQVSINPGQALEAMHKVASGGELSRISLAMQVILADKVVTPTLIFDEVDVGISGPTAAMVGKKLQQLAKNTQVICVTHLPQVACKGHQQLFVSKLTDGEHTETSVTELSKQSRVQEIARLLAGDKISQHSLANAKELLAG</sequence>
<evidence type="ECO:0000256" key="7">
    <source>
        <dbReference type="ARBA" id="ARBA00023204"/>
    </source>
</evidence>
<dbReference type="Pfam" id="PF02463">
    <property type="entry name" value="SMC_N"/>
    <property type="match status" value="1"/>
</dbReference>
<evidence type="ECO:0000313" key="13">
    <source>
        <dbReference type="Proteomes" id="UP001500021"/>
    </source>
</evidence>
<evidence type="ECO:0000256" key="8">
    <source>
        <dbReference type="ARBA" id="ARBA00033408"/>
    </source>
</evidence>
<keyword evidence="10" id="KW-0175">Coiled coil</keyword>
<dbReference type="Proteomes" id="UP001500021">
    <property type="component" value="Unassembled WGS sequence"/>
</dbReference>
<evidence type="ECO:0000256" key="10">
    <source>
        <dbReference type="SAM" id="Coils"/>
    </source>
</evidence>
<feature type="domain" description="RecF/RecN/SMC N-terminal" evidence="11">
    <location>
        <begin position="2"/>
        <end position="518"/>
    </location>
</feature>
<evidence type="ECO:0000259" key="11">
    <source>
        <dbReference type="Pfam" id="PF02463"/>
    </source>
</evidence>
<evidence type="ECO:0000256" key="4">
    <source>
        <dbReference type="ARBA" id="ARBA00022741"/>
    </source>
</evidence>
<dbReference type="Gene3D" id="3.40.50.300">
    <property type="entry name" value="P-loop containing nucleotide triphosphate hydrolases"/>
    <property type="match status" value="2"/>
</dbReference>
<evidence type="ECO:0000256" key="6">
    <source>
        <dbReference type="ARBA" id="ARBA00022840"/>
    </source>
</evidence>
<dbReference type="PIRSF" id="PIRSF003128">
    <property type="entry name" value="RecN"/>
    <property type="match status" value="1"/>
</dbReference>
<keyword evidence="13" id="KW-1185">Reference proteome</keyword>
<dbReference type="NCBIfam" id="NF008121">
    <property type="entry name" value="PRK10869.1"/>
    <property type="match status" value="1"/>
</dbReference>
<proteinExistence type="inferred from homology"/>